<accession>A0A7E4VLP2</accession>
<reference evidence="2" key="1">
    <citation type="journal article" date="2013" name="Genetics">
        <title>The draft genome and transcriptome of Panagrellus redivivus are shaped by the harsh demands of a free-living lifestyle.</title>
        <authorList>
            <person name="Srinivasan J."/>
            <person name="Dillman A.R."/>
            <person name="Macchietto M.G."/>
            <person name="Heikkinen L."/>
            <person name="Lakso M."/>
            <person name="Fracchia K.M."/>
            <person name="Antoshechkin I."/>
            <person name="Mortazavi A."/>
            <person name="Wong G."/>
            <person name="Sternberg P.W."/>
        </authorList>
    </citation>
    <scope>NUCLEOTIDE SEQUENCE [LARGE SCALE GENOMIC DNA]</scope>
    <source>
        <strain evidence="2">MT8872</strain>
    </source>
</reference>
<protein>
    <submittedName>
        <fullName evidence="3">CC domain-containing protein</fullName>
    </submittedName>
</protein>
<organism evidence="2 3">
    <name type="scientific">Panagrellus redivivus</name>
    <name type="common">Microworm</name>
    <dbReference type="NCBI Taxonomy" id="6233"/>
    <lineage>
        <taxon>Eukaryota</taxon>
        <taxon>Metazoa</taxon>
        <taxon>Ecdysozoa</taxon>
        <taxon>Nematoda</taxon>
        <taxon>Chromadorea</taxon>
        <taxon>Rhabditida</taxon>
        <taxon>Tylenchina</taxon>
        <taxon>Panagrolaimomorpha</taxon>
        <taxon>Panagrolaimoidea</taxon>
        <taxon>Panagrolaimidae</taxon>
        <taxon>Panagrellus</taxon>
    </lineage>
</organism>
<evidence type="ECO:0000313" key="3">
    <source>
        <dbReference type="WBParaSite" id="Pan_g22068.t1"/>
    </source>
</evidence>
<name>A0A7E4VLP2_PANRE</name>
<feature type="chain" id="PRO_5028860779" evidence="1">
    <location>
        <begin position="23"/>
        <end position="128"/>
    </location>
</feature>
<evidence type="ECO:0000313" key="2">
    <source>
        <dbReference type="Proteomes" id="UP000492821"/>
    </source>
</evidence>
<feature type="signal peptide" evidence="1">
    <location>
        <begin position="1"/>
        <end position="22"/>
    </location>
</feature>
<evidence type="ECO:0000256" key="1">
    <source>
        <dbReference type="SAM" id="SignalP"/>
    </source>
</evidence>
<dbReference type="WBParaSite" id="Pan_g22068.t1">
    <property type="protein sequence ID" value="Pan_g22068.t1"/>
    <property type="gene ID" value="Pan_g22068"/>
</dbReference>
<keyword evidence="1" id="KW-0732">Signal</keyword>
<sequence>MVGGSSMLFITCLSSLAFVCAATTVYDKTTAVGPCLMGRCPENHVCSDSECFPMTRDTKPSNEVDMEESVKSGKAIGPCVNALCPNGYDCIDNSCFKSLKRATVAIGPCINNQCPSGYSCNEGDYQCY</sequence>
<keyword evidence="2" id="KW-1185">Reference proteome</keyword>
<reference evidence="3" key="2">
    <citation type="submission" date="2020-10" db="UniProtKB">
        <authorList>
            <consortium name="WormBaseParasite"/>
        </authorList>
    </citation>
    <scope>IDENTIFICATION</scope>
</reference>
<dbReference type="AlphaFoldDB" id="A0A7E4VLP2"/>
<dbReference type="Proteomes" id="UP000492821">
    <property type="component" value="Unassembled WGS sequence"/>
</dbReference>
<proteinExistence type="predicted"/>